<sequence>MYLSLEEEEEEDVIHIYKDFFQVLRLVLRGLDFLDPLDLRKTPQNPQAETLGEGGSKVGSTPMVRNPRPPPFDKLRSIIPVDPTLRDCLSSGPSLFLSLPPLPWFRLPENLSSHTNPDDPDLLNVSVDLCRPAILET</sequence>
<feature type="region of interest" description="Disordered" evidence="1">
    <location>
        <begin position="40"/>
        <end position="72"/>
    </location>
</feature>
<evidence type="ECO:0000313" key="2">
    <source>
        <dbReference type="Proteomes" id="UP001515500"/>
    </source>
</evidence>
<dbReference type="GeneID" id="120253221"/>
<keyword evidence="2" id="KW-1185">Reference proteome</keyword>
<evidence type="ECO:0000313" key="3">
    <source>
        <dbReference type="RefSeq" id="XP_039117481.1"/>
    </source>
</evidence>
<evidence type="ECO:0000256" key="1">
    <source>
        <dbReference type="SAM" id="MobiDB-lite"/>
    </source>
</evidence>
<name>A0AB40AT93_DIOCR</name>
<dbReference type="Proteomes" id="UP001515500">
    <property type="component" value="Chromosome 26"/>
</dbReference>
<protein>
    <submittedName>
        <fullName evidence="3">Uncharacterized protein LOC120253221</fullName>
    </submittedName>
</protein>
<dbReference type="AlphaFoldDB" id="A0AB40AT93"/>
<accession>A0AB40AT93</accession>
<dbReference type="RefSeq" id="XP_039117481.1">
    <property type="nucleotide sequence ID" value="XM_039261547.1"/>
</dbReference>
<reference evidence="3" key="1">
    <citation type="submission" date="2025-08" db="UniProtKB">
        <authorList>
            <consortium name="RefSeq"/>
        </authorList>
    </citation>
    <scope>IDENTIFICATION</scope>
</reference>
<gene>
    <name evidence="3" type="primary">LOC120253221</name>
</gene>
<proteinExistence type="predicted"/>
<organism evidence="2 3">
    <name type="scientific">Dioscorea cayennensis subsp. rotundata</name>
    <name type="common">White Guinea yam</name>
    <name type="synonym">Dioscorea rotundata</name>
    <dbReference type="NCBI Taxonomy" id="55577"/>
    <lineage>
        <taxon>Eukaryota</taxon>
        <taxon>Viridiplantae</taxon>
        <taxon>Streptophyta</taxon>
        <taxon>Embryophyta</taxon>
        <taxon>Tracheophyta</taxon>
        <taxon>Spermatophyta</taxon>
        <taxon>Magnoliopsida</taxon>
        <taxon>Liliopsida</taxon>
        <taxon>Dioscoreales</taxon>
        <taxon>Dioscoreaceae</taxon>
        <taxon>Dioscorea</taxon>
    </lineage>
</organism>